<reference evidence="1 2" key="1">
    <citation type="submission" date="2014-07" db="EMBL/GenBank/DDBJ databases">
        <title>Genomic and transcriptomic analysis on Apis cerana provide comprehensive insights into honey bee biology.</title>
        <authorList>
            <person name="Diao Q."/>
            <person name="Sun L."/>
            <person name="Zheng H."/>
            <person name="Zheng H."/>
            <person name="Xu S."/>
            <person name="Wang S."/>
            <person name="Zeng Z."/>
            <person name="Hu F."/>
            <person name="Su S."/>
            <person name="Wu J."/>
        </authorList>
    </citation>
    <scope>NUCLEOTIDE SEQUENCE [LARGE SCALE GENOMIC DNA]</scope>
    <source>
        <tissue evidence="1">Pupae without intestine</tissue>
    </source>
</reference>
<name>A0A2A3EFR3_APICC</name>
<dbReference type="EMBL" id="KZ288268">
    <property type="protein sequence ID" value="PBC30049.1"/>
    <property type="molecule type" value="Genomic_DNA"/>
</dbReference>
<evidence type="ECO:0000313" key="2">
    <source>
        <dbReference type="Proteomes" id="UP000242457"/>
    </source>
</evidence>
<accession>A0A2A3EFR3</accession>
<proteinExistence type="predicted"/>
<gene>
    <name evidence="1" type="ORF">APICC_06389</name>
</gene>
<sequence length="137" mass="16202">MTGFDISENISNILKMFLGLIIKVMILDVDLILVEVIYRNFHSVTNRILLSGEYEKEGIKNKMLQVKWFRHRTIDLFERNASSLKKKKPKCYYTLHLERKFEVDKLNTRNIKGILHKDNSTQFLNSRIQSLSSIRLD</sequence>
<organism evidence="1 2">
    <name type="scientific">Apis cerana cerana</name>
    <name type="common">Oriental honeybee</name>
    <dbReference type="NCBI Taxonomy" id="94128"/>
    <lineage>
        <taxon>Eukaryota</taxon>
        <taxon>Metazoa</taxon>
        <taxon>Ecdysozoa</taxon>
        <taxon>Arthropoda</taxon>
        <taxon>Hexapoda</taxon>
        <taxon>Insecta</taxon>
        <taxon>Pterygota</taxon>
        <taxon>Neoptera</taxon>
        <taxon>Endopterygota</taxon>
        <taxon>Hymenoptera</taxon>
        <taxon>Apocrita</taxon>
        <taxon>Aculeata</taxon>
        <taxon>Apoidea</taxon>
        <taxon>Anthophila</taxon>
        <taxon>Apidae</taxon>
        <taxon>Apis</taxon>
    </lineage>
</organism>
<dbReference type="Proteomes" id="UP000242457">
    <property type="component" value="Unassembled WGS sequence"/>
</dbReference>
<protein>
    <submittedName>
        <fullName evidence="1">Uncharacterized protein</fullName>
    </submittedName>
</protein>
<dbReference type="AlphaFoldDB" id="A0A2A3EFR3"/>
<keyword evidence="2" id="KW-1185">Reference proteome</keyword>
<evidence type="ECO:0000313" key="1">
    <source>
        <dbReference type="EMBL" id="PBC30049.1"/>
    </source>
</evidence>